<evidence type="ECO:0000313" key="1">
    <source>
        <dbReference type="EMBL" id="PLB38385.1"/>
    </source>
</evidence>
<dbReference type="AlphaFoldDB" id="A0A2I2FCM5"/>
<proteinExistence type="predicted"/>
<organism evidence="1 2">
    <name type="scientific">Aspergillus candidus</name>
    <dbReference type="NCBI Taxonomy" id="41067"/>
    <lineage>
        <taxon>Eukaryota</taxon>
        <taxon>Fungi</taxon>
        <taxon>Dikarya</taxon>
        <taxon>Ascomycota</taxon>
        <taxon>Pezizomycotina</taxon>
        <taxon>Eurotiomycetes</taxon>
        <taxon>Eurotiomycetidae</taxon>
        <taxon>Eurotiales</taxon>
        <taxon>Aspergillaceae</taxon>
        <taxon>Aspergillus</taxon>
        <taxon>Aspergillus subgen. Circumdati</taxon>
    </lineage>
</organism>
<accession>A0A2I2FCM5</accession>
<gene>
    <name evidence="1" type="ORF">BDW47DRAFT_28673</name>
</gene>
<dbReference type="Proteomes" id="UP000234585">
    <property type="component" value="Unassembled WGS sequence"/>
</dbReference>
<sequence>MCYLPHTSCYYSIIFTFLDLSLLPLLYFFVIGPCHILSLVYMPVYLPVHSIPIPPSMHVCIMVDFDFKLESGLLFAFDSGSRC</sequence>
<name>A0A2I2FCM5_ASPCN</name>
<keyword evidence="2" id="KW-1185">Reference proteome</keyword>
<reference evidence="1 2" key="1">
    <citation type="submission" date="2017-12" db="EMBL/GenBank/DDBJ databases">
        <authorList>
            <consortium name="DOE Joint Genome Institute"/>
            <person name="Haridas S."/>
            <person name="Kjaerbolling I."/>
            <person name="Vesth T.C."/>
            <person name="Frisvad J.C."/>
            <person name="Nybo J.L."/>
            <person name="Theobald S."/>
            <person name="Kuo A."/>
            <person name="Bowyer P."/>
            <person name="Matsuda Y."/>
            <person name="Mondo S."/>
            <person name="Lyhne E.K."/>
            <person name="Kogle M.E."/>
            <person name="Clum A."/>
            <person name="Lipzen A."/>
            <person name="Salamov A."/>
            <person name="Ngan C.Y."/>
            <person name="Daum C."/>
            <person name="Chiniquy J."/>
            <person name="Barry K."/>
            <person name="LaButti K."/>
            <person name="Simmons B.A."/>
            <person name="Magnuson J.K."/>
            <person name="Mortensen U.H."/>
            <person name="Larsen T.O."/>
            <person name="Grigoriev I.V."/>
            <person name="Baker S.E."/>
            <person name="Andersen M.R."/>
            <person name="Nordberg H.P."/>
            <person name="Cantor M.N."/>
            <person name="Hua S.X."/>
        </authorList>
    </citation>
    <scope>NUCLEOTIDE SEQUENCE [LARGE SCALE GENOMIC DNA]</scope>
    <source>
        <strain evidence="1 2">CBS 102.13</strain>
    </source>
</reference>
<dbReference type="EMBL" id="KZ559136">
    <property type="protein sequence ID" value="PLB38385.1"/>
    <property type="molecule type" value="Genomic_DNA"/>
</dbReference>
<protein>
    <submittedName>
        <fullName evidence="1">Uncharacterized protein</fullName>
    </submittedName>
</protein>
<dbReference type="GeneID" id="36525821"/>
<dbReference type="RefSeq" id="XP_024672397.1">
    <property type="nucleotide sequence ID" value="XM_024818661.1"/>
</dbReference>
<evidence type="ECO:0000313" key="2">
    <source>
        <dbReference type="Proteomes" id="UP000234585"/>
    </source>
</evidence>